<comment type="caution">
    <text evidence="3">The sequence shown here is derived from an EMBL/GenBank/DDBJ whole genome shotgun (WGS) entry which is preliminary data.</text>
</comment>
<evidence type="ECO:0000313" key="3">
    <source>
        <dbReference type="EMBL" id="TMR32482.1"/>
    </source>
</evidence>
<dbReference type="Proteomes" id="UP000306628">
    <property type="component" value="Unassembled WGS sequence"/>
</dbReference>
<dbReference type="AlphaFoldDB" id="A0A5S4GIE2"/>
<feature type="domain" description="AB hydrolase-1" evidence="2">
    <location>
        <begin position="27"/>
        <end position="291"/>
    </location>
</feature>
<evidence type="ECO:0000256" key="1">
    <source>
        <dbReference type="ARBA" id="ARBA00022801"/>
    </source>
</evidence>
<keyword evidence="1 3" id="KW-0378">Hydrolase</keyword>
<dbReference type="OrthoDB" id="63519at2"/>
<dbReference type="GO" id="GO:0016787">
    <property type="term" value="F:hydrolase activity"/>
    <property type="evidence" value="ECO:0007669"/>
    <property type="project" value="UniProtKB-KW"/>
</dbReference>
<protein>
    <submittedName>
        <fullName evidence="3">Alpha/beta hydrolase</fullName>
    </submittedName>
</protein>
<dbReference type="Pfam" id="PF12697">
    <property type="entry name" value="Abhydrolase_6"/>
    <property type="match status" value="1"/>
</dbReference>
<keyword evidence="4" id="KW-1185">Reference proteome</keyword>
<reference evidence="3 4" key="1">
    <citation type="submission" date="2019-05" db="EMBL/GenBank/DDBJ databases">
        <title>Draft genome sequence of Nonomuraea zeae DSM 100528.</title>
        <authorList>
            <person name="Saricaoglu S."/>
            <person name="Isik K."/>
        </authorList>
    </citation>
    <scope>NUCLEOTIDE SEQUENCE [LARGE SCALE GENOMIC DNA]</scope>
    <source>
        <strain evidence="3 4">DSM 100528</strain>
    </source>
</reference>
<dbReference type="InterPro" id="IPR000073">
    <property type="entry name" value="AB_hydrolase_1"/>
</dbReference>
<dbReference type="RefSeq" id="WP_138691803.1">
    <property type="nucleotide sequence ID" value="NZ_JBHSAZ010000055.1"/>
</dbReference>
<dbReference type="Gene3D" id="3.40.50.1820">
    <property type="entry name" value="alpha/beta hydrolase"/>
    <property type="match status" value="1"/>
</dbReference>
<gene>
    <name evidence="3" type="ORF">ETD85_22835</name>
</gene>
<dbReference type="InterPro" id="IPR050266">
    <property type="entry name" value="AB_hydrolase_sf"/>
</dbReference>
<accession>A0A5S4GIE2</accession>
<dbReference type="PANTHER" id="PTHR43798:SF31">
    <property type="entry name" value="AB HYDROLASE SUPERFAMILY PROTEIN YCLE"/>
    <property type="match status" value="1"/>
</dbReference>
<proteinExistence type="predicted"/>
<name>A0A5S4GIE2_9ACTN</name>
<dbReference type="InterPro" id="IPR029058">
    <property type="entry name" value="AB_hydrolase_fold"/>
</dbReference>
<evidence type="ECO:0000259" key="2">
    <source>
        <dbReference type="Pfam" id="PF12697"/>
    </source>
</evidence>
<evidence type="ECO:0000313" key="4">
    <source>
        <dbReference type="Proteomes" id="UP000306628"/>
    </source>
</evidence>
<dbReference type="EMBL" id="VCKX01000069">
    <property type="protein sequence ID" value="TMR32482.1"/>
    <property type="molecule type" value="Genomic_DNA"/>
</dbReference>
<dbReference type="PANTHER" id="PTHR43798">
    <property type="entry name" value="MONOACYLGLYCEROL LIPASE"/>
    <property type="match status" value="1"/>
</dbReference>
<sequence>MQTQEVEIDGPAGRIAVADHGGDGPDVLLVHGANRTLLDWEPLRRHLPEARLVAYDLRGHGRSDAPSDGDYGWDAHLADLDAVAETLKLPDPYVVGHSLGGMIAVSHGHRRPGCPGVVDLDGFGGGDPGLYPGVTPQEVVRRRAAQLAGLAAAPAVLSEEQVAALTAQVRQRAQAMGVDAALEEAATRRALALDGPSSWRRKPGPGDLAALLTPLDGWNVFSVLRQVRCPVLLVQAGQLPPLAQLPDEFRELSEALVAGIERELAALSGPALVRLPDAGHLLHLQAPADVAGLIRTFLKS</sequence>
<organism evidence="3 4">
    <name type="scientific">Nonomuraea zeae</name>
    <dbReference type="NCBI Taxonomy" id="1642303"/>
    <lineage>
        <taxon>Bacteria</taxon>
        <taxon>Bacillati</taxon>
        <taxon>Actinomycetota</taxon>
        <taxon>Actinomycetes</taxon>
        <taxon>Streptosporangiales</taxon>
        <taxon>Streptosporangiaceae</taxon>
        <taxon>Nonomuraea</taxon>
    </lineage>
</organism>
<dbReference type="SUPFAM" id="SSF53474">
    <property type="entry name" value="alpha/beta-Hydrolases"/>
    <property type="match status" value="1"/>
</dbReference>
<dbReference type="GO" id="GO:0016020">
    <property type="term" value="C:membrane"/>
    <property type="evidence" value="ECO:0007669"/>
    <property type="project" value="TreeGrafter"/>
</dbReference>